<reference evidence="2 3" key="1">
    <citation type="submission" date="2019-08" db="EMBL/GenBank/DDBJ databases">
        <title>Draft genome sequences of two oriental melons (Cucumis melo L. var makuwa).</title>
        <authorList>
            <person name="Kwon S.-Y."/>
        </authorList>
    </citation>
    <scope>NUCLEOTIDE SEQUENCE [LARGE SCALE GENOMIC DNA]</scope>
    <source>
        <strain evidence="3">cv. Chang Bougi</strain>
        <tissue evidence="2">Leaf</tissue>
    </source>
</reference>
<comment type="caution">
    <text evidence="2">The sequence shown here is derived from an EMBL/GenBank/DDBJ whole genome shotgun (WGS) entry which is preliminary data.</text>
</comment>
<name>A0A5D3C5E9_CUCMM</name>
<gene>
    <name evidence="2" type="ORF">E5676_scaffold453G00630</name>
</gene>
<organism evidence="2 3">
    <name type="scientific">Cucumis melo var. makuwa</name>
    <name type="common">Oriental melon</name>
    <dbReference type="NCBI Taxonomy" id="1194695"/>
    <lineage>
        <taxon>Eukaryota</taxon>
        <taxon>Viridiplantae</taxon>
        <taxon>Streptophyta</taxon>
        <taxon>Embryophyta</taxon>
        <taxon>Tracheophyta</taxon>
        <taxon>Spermatophyta</taxon>
        <taxon>Magnoliopsida</taxon>
        <taxon>eudicotyledons</taxon>
        <taxon>Gunneridae</taxon>
        <taxon>Pentapetalae</taxon>
        <taxon>rosids</taxon>
        <taxon>fabids</taxon>
        <taxon>Cucurbitales</taxon>
        <taxon>Cucurbitaceae</taxon>
        <taxon>Benincaseae</taxon>
        <taxon>Cucumis</taxon>
    </lineage>
</organism>
<dbReference type="Proteomes" id="UP000321947">
    <property type="component" value="Unassembled WGS sequence"/>
</dbReference>
<sequence length="140" mass="15647">MKPMRGKQVAGKVVAMKPIPRRHVGDGKKARRMGTRKGDPQEGRGHETNTEETRGGWEESKEDGDQEGGPTREEELLSIWWKEYAECSEGPKERAGSSLRPDKQKNESASEVAKLVNLYDIEEERVGVPVKGGLYEVNLV</sequence>
<dbReference type="AlphaFoldDB" id="A0A5D3C5E9"/>
<proteinExistence type="predicted"/>
<protein>
    <submittedName>
        <fullName evidence="2">Phospholipase SGR2</fullName>
    </submittedName>
</protein>
<feature type="compositionally biased region" description="Basic and acidic residues" evidence="1">
    <location>
        <begin position="90"/>
        <end position="108"/>
    </location>
</feature>
<feature type="compositionally biased region" description="Basic and acidic residues" evidence="1">
    <location>
        <begin position="36"/>
        <end position="59"/>
    </location>
</feature>
<feature type="region of interest" description="Disordered" evidence="1">
    <location>
        <begin position="90"/>
        <end position="110"/>
    </location>
</feature>
<feature type="region of interest" description="Disordered" evidence="1">
    <location>
        <begin position="1"/>
        <end position="74"/>
    </location>
</feature>
<accession>A0A5D3C5E9</accession>
<evidence type="ECO:0000313" key="2">
    <source>
        <dbReference type="EMBL" id="TYK06595.1"/>
    </source>
</evidence>
<dbReference type="EMBL" id="SSTD01013395">
    <property type="protein sequence ID" value="TYK06595.1"/>
    <property type="molecule type" value="Genomic_DNA"/>
</dbReference>
<evidence type="ECO:0000313" key="3">
    <source>
        <dbReference type="Proteomes" id="UP000321947"/>
    </source>
</evidence>
<evidence type="ECO:0000256" key="1">
    <source>
        <dbReference type="SAM" id="MobiDB-lite"/>
    </source>
</evidence>